<reference evidence="6" key="3">
    <citation type="submission" date="2021-01" db="EMBL/GenBank/DDBJ databases">
        <title>Phytophthora aleatoria, a newly-described species from Pinus radiata is distinct from Phytophthora cactorum isolates based on comparative genomics.</title>
        <authorList>
            <person name="Mcdougal R."/>
            <person name="Panda P."/>
            <person name="Williams N."/>
            <person name="Studholme D.J."/>
        </authorList>
    </citation>
    <scope>NUCLEOTIDE SEQUENCE</scope>
    <source>
        <strain evidence="6">NZFS 3830</strain>
    </source>
</reference>
<dbReference type="OrthoDB" id="104968at2759"/>
<dbReference type="EMBL" id="JAENGZ010000945">
    <property type="protein sequence ID" value="KAG6952142.1"/>
    <property type="molecule type" value="Genomic_DNA"/>
</dbReference>
<dbReference type="Proteomes" id="UP000697107">
    <property type="component" value="Unassembled WGS sequence"/>
</dbReference>
<dbReference type="AlphaFoldDB" id="A0A329R8S2"/>
<evidence type="ECO:0000313" key="8">
    <source>
        <dbReference type="Proteomes" id="UP000251314"/>
    </source>
</evidence>
<evidence type="ECO:0000313" key="6">
    <source>
        <dbReference type="EMBL" id="KAG6952142.1"/>
    </source>
</evidence>
<proteinExistence type="predicted"/>
<comment type="caution">
    <text evidence="7">The sequence shown here is derived from an EMBL/GenBank/DDBJ whole genome shotgun (WGS) entry which is preliminary data.</text>
</comment>
<evidence type="ECO:0000313" key="4">
    <source>
        <dbReference type="EMBL" id="KAG2956773.1"/>
    </source>
</evidence>
<dbReference type="Proteomes" id="UP000736787">
    <property type="component" value="Unassembled WGS sequence"/>
</dbReference>
<evidence type="ECO:0000313" key="3">
    <source>
        <dbReference type="EMBL" id="KAG2897343.1"/>
    </source>
</evidence>
<reference evidence="1" key="2">
    <citation type="submission" date="2018-10" db="EMBL/GenBank/DDBJ databases">
        <title>Effector identification in a new, highly contiguous assembly of the strawberry crown rot pathogen Phytophthora cactorum.</title>
        <authorList>
            <person name="Armitage A.D."/>
            <person name="Nellist C.F."/>
            <person name="Bates H."/>
            <person name="Vickerstaff R.J."/>
            <person name="Harrison R.J."/>
        </authorList>
    </citation>
    <scope>NUCLEOTIDE SEQUENCE</scope>
    <source>
        <strain evidence="1">15-7</strain>
        <strain evidence="2">4032</strain>
        <strain evidence="3">4040</strain>
        <strain evidence="4">P415</strain>
        <strain evidence="5">P421</strain>
    </source>
</reference>
<dbReference type="EMBL" id="RCMG01002200">
    <property type="protein sequence ID" value="KAG2813288.1"/>
    <property type="molecule type" value="Genomic_DNA"/>
</dbReference>
<evidence type="ECO:0000313" key="2">
    <source>
        <dbReference type="EMBL" id="KAG2891621.1"/>
    </source>
</evidence>
<dbReference type="Proteomes" id="UP000735874">
    <property type="component" value="Unassembled WGS sequence"/>
</dbReference>
<evidence type="ECO:0000313" key="5">
    <source>
        <dbReference type="EMBL" id="KAG3203105.1"/>
    </source>
</evidence>
<keyword evidence="8" id="KW-1185">Reference proteome</keyword>
<sequence>MPTHLSRSAATSSARRTAVNDLLLLSAILGESANEACFPGVVSILDEPLIIGNVHSDGVPLVPLAHLPTATVQSSGVEGSDSQLPFSWTTNADETLLRLRFDSVRRRFQGSKRPKQLAAAWNLLTAEVFRLADLKVGPG</sequence>
<protein>
    <submittedName>
        <fullName evidence="7">Uncharacterized protein</fullName>
    </submittedName>
</protein>
<dbReference type="EMBL" id="RCMI01001053">
    <property type="protein sequence ID" value="KAG2891621.1"/>
    <property type="molecule type" value="Genomic_DNA"/>
</dbReference>
<dbReference type="EMBL" id="RCML01002897">
    <property type="protein sequence ID" value="KAG2956773.1"/>
    <property type="molecule type" value="Genomic_DNA"/>
</dbReference>
<accession>A0A329R8S2</accession>
<dbReference type="EMBL" id="RCMV01002387">
    <property type="protein sequence ID" value="KAG3203105.1"/>
    <property type="molecule type" value="Genomic_DNA"/>
</dbReference>
<organism evidence="7 8">
    <name type="scientific">Phytophthora cactorum</name>
    <dbReference type="NCBI Taxonomy" id="29920"/>
    <lineage>
        <taxon>Eukaryota</taxon>
        <taxon>Sar</taxon>
        <taxon>Stramenopiles</taxon>
        <taxon>Oomycota</taxon>
        <taxon>Peronosporomycetes</taxon>
        <taxon>Peronosporales</taxon>
        <taxon>Peronosporaceae</taxon>
        <taxon>Phytophthora</taxon>
    </lineage>
</organism>
<dbReference type="Proteomes" id="UP000251314">
    <property type="component" value="Unassembled WGS sequence"/>
</dbReference>
<dbReference type="VEuPathDB" id="FungiDB:PC110_g22714"/>
<dbReference type="Proteomes" id="UP000760860">
    <property type="component" value="Unassembled WGS sequence"/>
</dbReference>
<dbReference type="EMBL" id="MJFZ01002316">
    <property type="protein sequence ID" value="RAW20843.1"/>
    <property type="molecule type" value="Genomic_DNA"/>
</dbReference>
<dbReference type="Proteomes" id="UP000774804">
    <property type="component" value="Unassembled WGS sequence"/>
</dbReference>
<name>A0A329R8S2_9STRA</name>
<reference evidence="7 8" key="1">
    <citation type="submission" date="2018-01" db="EMBL/GenBank/DDBJ databases">
        <title>Draft genome of the strawberry crown rot pathogen Phytophthora cactorum.</title>
        <authorList>
            <person name="Armitage A.D."/>
            <person name="Lysoe E."/>
            <person name="Nellist C.F."/>
            <person name="Harrison R.J."/>
            <person name="Brurberg M.B."/>
        </authorList>
    </citation>
    <scope>NUCLEOTIDE SEQUENCE [LARGE SCALE GENOMIC DNA]</scope>
    <source>
        <strain evidence="7 8">10300</strain>
    </source>
</reference>
<gene>
    <name evidence="6" type="ORF">JG687_00013193</name>
    <name evidence="7" type="ORF">PC110_g22714</name>
    <name evidence="1" type="ORF">PC113_g23460</name>
    <name evidence="2" type="ORF">PC115_g19122</name>
    <name evidence="3" type="ORF">PC117_g22808</name>
    <name evidence="4" type="ORF">PC118_g24320</name>
    <name evidence="5" type="ORF">PC129_g23031</name>
</gene>
<evidence type="ECO:0000313" key="7">
    <source>
        <dbReference type="EMBL" id="RAW20843.1"/>
    </source>
</evidence>
<dbReference type="EMBL" id="RCMK01001302">
    <property type="protein sequence ID" value="KAG2897343.1"/>
    <property type="molecule type" value="Genomic_DNA"/>
</dbReference>
<dbReference type="Proteomes" id="UP000688947">
    <property type="component" value="Unassembled WGS sequence"/>
</dbReference>
<evidence type="ECO:0000313" key="1">
    <source>
        <dbReference type="EMBL" id="KAG2813288.1"/>
    </source>
</evidence>